<gene>
    <name evidence="2" type="ORF">BLNAU_4320</name>
</gene>
<sequence>MQRSLTIDSTKSSFAVSGIYPVSMDAVCENWSEGSGPASTSRCFDITSKLLGSEEVQTLWRADIAKKTRRIRDNEQNLEELREQARNSFTHTESIDISEITEMTSVDPDIGELFETTPSPATHRTISSPSTPSSEPLTAPTQPARPTSGTPTQPARPTSGTPTQPARPTSGTPTQPARPTPGTLTQPARPTPGTLTQPARPTSGTPTQPARPTSGTPTQPARPTSGTPTQPARPTPGTLTQPASEPSSLSEIVVSIGIKRSLLYDDESDEEKERRNLDKPQKQPRFEDQNDESDYEYGKEWDMMKMLTANRRKKT</sequence>
<evidence type="ECO:0000313" key="3">
    <source>
        <dbReference type="Proteomes" id="UP001281761"/>
    </source>
</evidence>
<evidence type="ECO:0000256" key="1">
    <source>
        <dbReference type="SAM" id="MobiDB-lite"/>
    </source>
</evidence>
<protein>
    <submittedName>
        <fullName evidence="2">Uncharacterized protein</fullName>
    </submittedName>
</protein>
<proteinExistence type="predicted"/>
<dbReference type="EMBL" id="JARBJD010000021">
    <property type="protein sequence ID" value="KAK2960665.1"/>
    <property type="molecule type" value="Genomic_DNA"/>
</dbReference>
<feature type="compositionally biased region" description="Polar residues" evidence="1">
    <location>
        <begin position="144"/>
        <end position="250"/>
    </location>
</feature>
<feature type="region of interest" description="Disordered" evidence="1">
    <location>
        <begin position="103"/>
        <end position="302"/>
    </location>
</feature>
<feature type="compositionally biased region" description="Basic and acidic residues" evidence="1">
    <location>
        <begin position="271"/>
        <end position="288"/>
    </location>
</feature>
<reference evidence="2 3" key="1">
    <citation type="journal article" date="2022" name="bioRxiv">
        <title>Genomics of Preaxostyla Flagellates Illuminates Evolutionary Transitions and the Path Towards Mitochondrial Loss.</title>
        <authorList>
            <person name="Novak L.V.F."/>
            <person name="Treitli S.C."/>
            <person name="Pyrih J."/>
            <person name="Halakuc P."/>
            <person name="Pipaliya S.V."/>
            <person name="Vacek V."/>
            <person name="Brzon O."/>
            <person name="Soukal P."/>
            <person name="Eme L."/>
            <person name="Dacks J.B."/>
            <person name="Karnkowska A."/>
            <person name="Elias M."/>
            <person name="Hampl V."/>
        </authorList>
    </citation>
    <scope>NUCLEOTIDE SEQUENCE [LARGE SCALE GENOMIC DNA]</scope>
    <source>
        <strain evidence="2">NAU3</strain>
        <tissue evidence="2">Gut</tissue>
    </source>
</reference>
<name>A0ABQ9YAG4_9EUKA</name>
<evidence type="ECO:0000313" key="2">
    <source>
        <dbReference type="EMBL" id="KAK2960665.1"/>
    </source>
</evidence>
<accession>A0ABQ9YAG4</accession>
<comment type="caution">
    <text evidence="2">The sequence shown here is derived from an EMBL/GenBank/DDBJ whole genome shotgun (WGS) entry which is preliminary data.</text>
</comment>
<feature type="compositionally biased region" description="Low complexity" evidence="1">
    <location>
        <begin position="122"/>
        <end position="141"/>
    </location>
</feature>
<organism evidence="2 3">
    <name type="scientific">Blattamonas nauphoetae</name>
    <dbReference type="NCBI Taxonomy" id="2049346"/>
    <lineage>
        <taxon>Eukaryota</taxon>
        <taxon>Metamonada</taxon>
        <taxon>Preaxostyla</taxon>
        <taxon>Oxymonadida</taxon>
        <taxon>Blattamonas</taxon>
    </lineage>
</organism>
<dbReference type="Proteomes" id="UP001281761">
    <property type="component" value="Unassembled WGS sequence"/>
</dbReference>
<keyword evidence="3" id="KW-1185">Reference proteome</keyword>